<evidence type="ECO:0000256" key="3">
    <source>
        <dbReference type="ARBA" id="ARBA00022989"/>
    </source>
</evidence>
<dbReference type="HOGENOM" id="CLU_000960_28_3_2"/>
<keyword evidence="3 5" id="KW-1133">Transmembrane helix</keyword>
<evidence type="ECO:0000313" key="7">
    <source>
        <dbReference type="EMBL" id="ADN50798.1"/>
    </source>
</evidence>
<dbReference type="GO" id="GO:0022857">
    <property type="term" value="F:transmembrane transporter activity"/>
    <property type="evidence" value="ECO:0007669"/>
    <property type="project" value="InterPro"/>
</dbReference>
<dbReference type="OrthoDB" id="117970at2157"/>
<sequence>MQRELWVSISESQRRAVLINAFLGALLGSMNISSVVIALPAILRGIGLSINSSIGFMIMAWIMFAYPLIMAITVALIGRLSDMYGRGRVFTIGDIVFTTASLLLGLTPGYGAIAGIQMVIYRFVQGLGGSMMFSNSAAIITDVFPPERRGVAQGVVGISFSAGSILGLVIGGLLATINWRWVFLFNVPVGVASIIWAYRSVYKLPAGFAKAKIDWIGASLLTTSLVLLLMGLMLSMMPYGGSSLGWGNPMVWVLLGVGGALFALLFFIESRIPEPMLRVKLFRIRQFTYGVVSSLFLFLAQGANVFVLSLLLQAIYLPLHGVPYADTPLWAGIYLIPSSITNAIFAPIGGKLLNRFGARVVSTLGAILLAASFELLTLLPITNFNYIWFAAILLLMGAGSGLFQSPNLVSILSAVPPTERSAASGLRASMQNIGLLMSFAIFLTLILTGASTVLTQSIYKALLSAGVPMLDAEKLVSIPPVYALFAAFLGYDPIKTLVEQAGILLPANVFSNIDKLTFFPSAIAPAMAVGFYYAYHTAAILAILAAVFSYLRGREAFHHTIETVQAGARSTAKVIEQTNTPDPIGNKVTNGVNGNIDIKSDPILRKTYAAYLLMNTELSDTVLNSITGKELVYAIAITSGLPDWFVNFVNSINDCQFTNSTIETLTKYVSVPDWLSEVVNAWLKIKSSNS</sequence>
<feature type="transmembrane region" description="Helical" evidence="5">
    <location>
        <begin position="89"/>
        <end position="113"/>
    </location>
</feature>
<accession>E1QSK5</accession>
<keyword evidence="2 5" id="KW-0812">Transmembrane</keyword>
<dbReference type="eggNOG" id="arCOG00144">
    <property type="taxonomic scope" value="Archaea"/>
</dbReference>
<keyword evidence="4 5" id="KW-0472">Membrane</keyword>
<name>E1QSK5_VULDI</name>
<evidence type="ECO:0000256" key="2">
    <source>
        <dbReference type="ARBA" id="ARBA00022692"/>
    </source>
</evidence>
<dbReference type="EMBL" id="CP002100">
    <property type="protein sequence ID" value="ADN50798.1"/>
    <property type="molecule type" value="Genomic_DNA"/>
</dbReference>
<feature type="transmembrane region" description="Helical" evidence="5">
    <location>
        <begin position="213"/>
        <end position="237"/>
    </location>
</feature>
<feature type="transmembrane region" description="Helical" evidence="5">
    <location>
        <begin position="360"/>
        <end position="381"/>
    </location>
</feature>
<reference evidence="7 8" key="1">
    <citation type="journal article" date="2010" name="Stand. Genomic Sci.">
        <title>Complete genome sequence of Vulcanisaeta distributa type strain (IC-017).</title>
        <authorList>
            <person name="Mavromatis K."/>
            <person name="Sikorski J."/>
            <person name="Pabst E."/>
            <person name="Teshima H."/>
            <person name="Lapidus A."/>
            <person name="Lucas S."/>
            <person name="Nolan M."/>
            <person name="Glavina Del Rio T."/>
            <person name="Cheng J.F."/>
            <person name="Bruce D."/>
            <person name="Goodwin L."/>
            <person name="Pitluck S."/>
            <person name="Liolios K."/>
            <person name="Ivanova N."/>
            <person name="Mikhailova N."/>
            <person name="Pati A."/>
            <person name="Chen A."/>
            <person name="Palaniappan K."/>
            <person name="Land M."/>
            <person name="Hauser L."/>
            <person name="Chang Y.J."/>
            <person name="Jeffries C.D."/>
            <person name="Rohde M."/>
            <person name="Spring S."/>
            <person name="Goker M."/>
            <person name="Wirth R."/>
            <person name="Woyke T."/>
            <person name="Bristow J."/>
            <person name="Eisen J.A."/>
            <person name="Markowitz V."/>
            <person name="Hugenholtz P."/>
            <person name="Klenk H.P."/>
            <person name="Kyrpides N.C."/>
        </authorList>
    </citation>
    <scope>NUCLEOTIDE SEQUENCE [LARGE SCALE GENOMIC DNA]</scope>
    <source>
        <strain evidence="8">DSM 14429 / JCM 11212 / NBRC 100878 / IC-017</strain>
    </source>
</reference>
<dbReference type="InterPro" id="IPR036259">
    <property type="entry name" value="MFS_trans_sf"/>
</dbReference>
<dbReference type="PROSITE" id="PS50850">
    <property type="entry name" value="MFS"/>
    <property type="match status" value="1"/>
</dbReference>
<reference evidence="8" key="2">
    <citation type="journal article" date="2010" name="Stand. Genomic Sci.">
        <title>Complete genome sequence of Vulcanisaeta distributa type strain (IC-017T).</title>
        <authorList>
            <person name="Mavromatis K."/>
            <person name="Sikorski J."/>
            <person name="Pabst E."/>
            <person name="Teshima H."/>
            <person name="Lapidus A."/>
            <person name="Lucas S."/>
            <person name="Nolan M."/>
            <person name="Glavina Del Rio T."/>
            <person name="Cheng J."/>
            <person name="Bruce D."/>
            <person name="Goodwin L."/>
            <person name="Pitluck S."/>
            <person name="Liolios K."/>
            <person name="Ivanova N."/>
            <person name="Mikhailova N."/>
            <person name="Pati A."/>
            <person name="Chen A."/>
            <person name="Palaniappan K."/>
            <person name="Land M."/>
            <person name="Hauser L."/>
            <person name="Chang Y."/>
            <person name="Jeffries C."/>
            <person name="Rohde M."/>
            <person name="Spring S."/>
            <person name="Goker M."/>
            <person name="Wirth R."/>
            <person name="Woyke T."/>
            <person name="Bristow J."/>
            <person name="Eisen J."/>
            <person name="Markowitz V."/>
            <person name="Hugenholtz P."/>
            <person name="Klenk H."/>
            <person name="Kyrpides N."/>
        </authorList>
    </citation>
    <scope>NUCLEOTIDE SEQUENCE [LARGE SCALE GENOMIC DNA]</scope>
    <source>
        <strain evidence="8">DSM 14429 / JCM 11212 / NBRC 100878 / IC-017</strain>
    </source>
</reference>
<evidence type="ECO:0000256" key="4">
    <source>
        <dbReference type="ARBA" id="ARBA00023136"/>
    </source>
</evidence>
<organism evidence="7 8">
    <name type="scientific">Vulcanisaeta distributa (strain DSM 14429 / JCM 11212 / NBRC 100878 / IC-017)</name>
    <dbReference type="NCBI Taxonomy" id="572478"/>
    <lineage>
        <taxon>Archaea</taxon>
        <taxon>Thermoproteota</taxon>
        <taxon>Thermoprotei</taxon>
        <taxon>Thermoproteales</taxon>
        <taxon>Thermoproteaceae</taxon>
        <taxon>Vulcanisaeta</taxon>
    </lineage>
</organism>
<dbReference type="PANTHER" id="PTHR23501:SF5">
    <property type="entry name" value="TRANSPORT PROTEIN"/>
    <property type="match status" value="1"/>
</dbReference>
<dbReference type="InterPro" id="IPR011701">
    <property type="entry name" value="MFS"/>
</dbReference>
<feature type="domain" description="Major facilitator superfamily (MFS) profile" evidence="6">
    <location>
        <begin position="17"/>
        <end position="557"/>
    </location>
</feature>
<dbReference type="InterPro" id="IPR020846">
    <property type="entry name" value="MFS_dom"/>
</dbReference>
<dbReference type="CDD" id="cd17321">
    <property type="entry name" value="MFS_MMR_MDR_like"/>
    <property type="match status" value="1"/>
</dbReference>
<feature type="transmembrane region" description="Helical" evidence="5">
    <location>
        <begin position="249"/>
        <end position="268"/>
    </location>
</feature>
<gene>
    <name evidence="7" type="ordered locus">Vdis_1412</name>
</gene>
<feature type="transmembrane region" description="Helical" evidence="5">
    <location>
        <begin position="152"/>
        <end position="175"/>
    </location>
</feature>
<evidence type="ECO:0000256" key="5">
    <source>
        <dbReference type="SAM" id="Phobius"/>
    </source>
</evidence>
<dbReference type="KEGG" id="vdi:Vdis_1412"/>
<feature type="transmembrane region" description="Helical" evidence="5">
    <location>
        <begin position="329"/>
        <end position="348"/>
    </location>
</feature>
<dbReference type="AlphaFoldDB" id="E1QSK5"/>
<feature type="transmembrane region" description="Helical" evidence="5">
    <location>
        <begin position="54"/>
        <end position="77"/>
    </location>
</feature>
<comment type="subcellular location">
    <subcellularLocation>
        <location evidence="1">Membrane</location>
        <topology evidence="1">Multi-pass membrane protein</topology>
    </subcellularLocation>
</comment>
<dbReference type="RefSeq" id="WP_013336523.1">
    <property type="nucleotide sequence ID" value="NC_014537.1"/>
</dbReference>
<feature type="transmembrane region" description="Helical" evidence="5">
    <location>
        <begin position="119"/>
        <end position="140"/>
    </location>
</feature>
<feature type="transmembrane region" description="Helical" evidence="5">
    <location>
        <begin position="21"/>
        <end position="42"/>
    </location>
</feature>
<evidence type="ECO:0000259" key="6">
    <source>
        <dbReference type="PROSITE" id="PS50850"/>
    </source>
</evidence>
<dbReference type="Proteomes" id="UP000006681">
    <property type="component" value="Chromosome"/>
</dbReference>
<evidence type="ECO:0000313" key="8">
    <source>
        <dbReference type="Proteomes" id="UP000006681"/>
    </source>
</evidence>
<dbReference type="Gene3D" id="1.20.1720.10">
    <property type="entry name" value="Multidrug resistance protein D"/>
    <property type="match status" value="1"/>
</dbReference>
<feature type="transmembrane region" description="Helical" evidence="5">
    <location>
        <begin position="532"/>
        <end position="551"/>
    </location>
</feature>
<dbReference type="Pfam" id="PF07690">
    <property type="entry name" value="MFS_1"/>
    <property type="match status" value="1"/>
</dbReference>
<dbReference type="Gene3D" id="1.20.1250.20">
    <property type="entry name" value="MFS general substrate transporter like domains"/>
    <property type="match status" value="1"/>
</dbReference>
<feature type="transmembrane region" description="Helical" evidence="5">
    <location>
        <begin position="387"/>
        <end position="412"/>
    </location>
</feature>
<feature type="transmembrane region" description="Helical" evidence="5">
    <location>
        <begin position="181"/>
        <end position="201"/>
    </location>
</feature>
<keyword evidence="8" id="KW-1185">Reference proteome</keyword>
<feature type="transmembrane region" description="Helical" evidence="5">
    <location>
        <begin position="289"/>
        <end position="317"/>
    </location>
</feature>
<dbReference type="GO" id="GO:0005886">
    <property type="term" value="C:plasma membrane"/>
    <property type="evidence" value="ECO:0007669"/>
    <property type="project" value="TreeGrafter"/>
</dbReference>
<evidence type="ECO:0000256" key="1">
    <source>
        <dbReference type="ARBA" id="ARBA00004141"/>
    </source>
</evidence>
<dbReference type="STRING" id="572478.Vdis_1412"/>
<dbReference type="PANTHER" id="PTHR23501">
    <property type="entry name" value="MAJOR FACILITATOR SUPERFAMILY"/>
    <property type="match status" value="1"/>
</dbReference>
<dbReference type="SUPFAM" id="SSF103473">
    <property type="entry name" value="MFS general substrate transporter"/>
    <property type="match status" value="1"/>
</dbReference>
<dbReference type="GeneID" id="9752346"/>
<feature type="transmembrane region" description="Helical" evidence="5">
    <location>
        <begin position="433"/>
        <end position="459"/>
    </location>
</feature>
<protein>
    <submittedName>
        <fullName evidence="7">Major facilitator superfamily MFS_1</fullName>
    </submittedName>
</protein>
<proteinExistence type="predicted"/>